<proteinExistence type="predicted"/>
<keyword evidence="3" id="KW-1185">Reference proteome</keyword>
<evidence type="ECO:0000313" key="2">
    <source>
        <dbReference type="EMBL" id="CAI8614387.1"/>
    </source>
</evidence>
<feature type="region of interest" description="Disordered" evidence="1">
    <location>
        <begin position="1"/>
        <end position="73"/>
    </location>
</feature>
<evidence type="ECO:0000256" key="1">
    <source>
        <dbReference type="SAM" id="MobiDB-lite"/>
    </source>
</evidence>
<gene>
    <name evidence="2" type="ORF">VFH_V127600</name>
</gene>
<feature type="compositionally biased region" description="Basic and acidic residues" evidence="1">
    <location>
        <begin position="60"/>
        <end position="73"/>
    </location>
</feature>
<organism evidence="2 3">
    <name type="scientific">Vicia faba</name>
    <name type="common">Broad bean</name>
    <name type="synonym">Faba vulgaris</name>
    <dbReference type="NCBI Taxonomy" id="3906"/>
    <lineage>
        <taxon>Eukaryota</taxon>
        <taxon>Viridiplantae</taxon>
        <taxon>Streptophyta</taxon>
        <taxon>Embryophyta</taxon>
        <taxon>Tracheophyta</taxon>
        <taxon>Spermatophyta</taxon>
        <taxon>Magnoliopsida</taxon>
        <taxon>eudicotyledons</taxon>
        <taxon>Gunneridae</taxon>
        <taxon>Pentapetalae</taxon>
        <taxon>rosids</taxon>
        <taxon>fabids</taxon>
        <taxon>Fabales</taxon>
        <taxon>Fabaceae</taxon>
        <taxon>Papilionoideae</taxon>
        <taxon>50 kb inversion clade</taxon>
        <taxon>NPAAA clade</taxon>
        <taxon>Hologalegina</taxon>
        <taxon>IRL clade</taxon>
        <taxon>Fabeae</taxon>
        <taxon>Vicia</taxon>
    </lineage>
</organism>
<dbReference type="AlphaFoldDB" id="A0AAV1B155"/>
<feature type="compositionally biased region" description="Acidic residues" evidence="1">
    <location>
        <begin position="15"/>
        <end position="59"/>
    </location>
</feature>
<sequence length="113" mass="12371">MNLGHSGVVPTPELSSEDVLESSEDESDSEDPEDSEDESEEDFGNGSDSDPDADDDPESGGDHSSGRENSEGDKVFFYLDFGENGLKNSDVNHGRNSNTLWNIPLCWFEILLL</sequence>
<accession>A0AAV1B155</accession>
<protein>
    <submittedName>
        <fullName evidence="2">Uncharacterized protein</fullName>
    </submittedName>
</protein>
<reference evidence="2 3" key="1">
    <citation type="submission" date="2023-01" db="EMBL/GenBank/DDBJ databases">
        <authorList>
            <person name="Kreplak J."/>
        </authorList>
    </citation>
    <scope>NUCLEOTIDE SEQUENCE [LARGE SCALE GENOMIC DNA]</scope>
</reference>
<name>A0AAV1B155_VICFA</name>
<dbReference type="Proteomes" id="UP001157006">
    <property type="component" value="Chromosome 5"/>
</dbReference>
<evidence type="ECO:0000313" key="3">
    <source>
        <dbReference type="Proteomes" id="UP001157006"/>
    </source>
</evidence>
<dbReference type="EMBL" id="OX451740">
    <property type="protein sequence ID" value="CAI8614387.1"/>
    <property type="molecule type" value="Genomic_DNA"/>
</dbReference>